<dbReference type="SUPFAM" id="SSF48264">
    <property type="entry name" value="Cytochrome P450"/>
    <property type="match status" value="1"/>
</dbReference>
<evidence type="ECO:0000256" key="4">
    <source>
        <dbReference type="ARBA" id="ARBA00022989"/>
    </source>
</evidence>
<dbReference type="InterPro" id="IPR036396">
    <property type="entry name" value="Cyt_P450_sf"/>
</dbReference>
<sequence>MGAHTLIVVTNPKLAHESLIEKGHLFASRPAEITIRAVFICDKFTVNSAVYGPRWCSLLRNMVSGMLNASCLWDFHSARVAALDRLIARIRAEVLASDGGVWVLPNVCFAFFSILLSITFGVNLDENSTIRVDEVMK</sequence>
<comment type="subcellular location">
    <subcellularLocation>
        <location evidence="1">Membrane</location>
        <topology evidence="1">Single-pass membrane protein</topology>
    </subcellularLocation>
</comment>
<dbReference type="AlphaFoldDB" id="A0AAQ3K312"/>
<dbReference type="InterPro" id="IPR001128">
    <property type="entry name" value="Cyt_P450"/>
</dbReference>
<name>A0AAQ3K312_9LILI</name>
<reference evidence="7 8" key="1">
    <citation type="submission" date="2023-10" db="EMBL/GenBank/DDBJ databases">
        <title>Chromosome-scale genome assembly provides insights into flower coloration mechanisms of Canna indica.</title>
        <authorList>
            <person name="Li C."/>
        </authorList>
    </citation>
    <scope>NUCLEOTIDE SEQUENCE [LARGE SCALE GENOMIC DNA]</scope>
    <source>
        <tissue evidence="7">Flower</tissue>
    </source>
</reference>
<proteinExistence type="predicted"/>
<dbReference type="Gene3D" id="1.10.630.10">
    <property type="entry name" value="Cytochrome P450"/>
    <property type="match status" value="1"/>
</dbReference>
<keyword evidence="8" id="KW-1185">Reference proteome</keyword>
<dbReference type="GO" id="GO:0016020">
    <property type="term" value="C:membrane"/>
    <property type="evidence" value="ECO:0007669"/>
    <property type="project" value="UniProtKB-SubCell"/>
</dbReference>
<dbReference type="PANTHER" id="PTHR24298">
    <property type="entry name" value="FLAVONOID 3'-MONOOXYGENASE-RELATED"/>
    <property type="match status" value="1"/>
</dbReference>
<keyword evidence="2 6" id="KW-0812">Transmembrane</keyword>
<evidence type="ECO:0000256" key="2">
    <source>
        <dbReference type="ARBA" id="ARBA00022692"/>
    </source>
</evidence>
<evidence type="ECO:0000313" key="8">
    <source>
        <dbReference type="Proteomes" id="UP001327560"/>
    </source>
</evidence>
<evidence type="ECO:0000256" key="1">
    <source>
        <dbReference type="ARBA" id="ARBA00004167"/>
    </source>
</evidence>
<keyword evidence="4 6" id="KW-1133">Transmembrane helix</keyword>
<dbReference type="PANTHER" id="PTHR24298:SF47">
    <property type="entry name" value="CYTOCHROME P450 77A4"/>
    <property type="match status" value="1"/>
</dbReference>
<evidence type="ECO:0000256" key="6">
    <source>
        <dbReference type="SAM" id="Phobius"/>
    </source>
</evidence>
<dbReference type="Proteomes" id="UP001327560">
    <property type="component" value="Chromosome 3"/>
</dbReference>
<keyword evidence="5 6" id="KW-0472">Membrane</keyword>
<dbReference type="Pfam" id="PF00067">
    <property type="entry name" value="p450"/>
    <property type="match status" value="1"/>
</dbReference>
<dbReference type="GO" id="GO:0005506">
    <property type="term" value="F:iron ion binding"/>
    <property type="evidence" value="ECO:0007669"/>
    <property type="project" value="InterPro"/>
</dbReference>
<feature type="transmembrane region" description="Helical" evidence="6">
    <location>
        <begin position="99"/>
        <end position="122"/>
    </location>
</feature>
<protein>
    <submittedName>
        <fullName evidence="7">Uncharacterized protein</fullName>
    </submittedName>
</protein>
<accession>A0AAQ3K312</accession>
<dbReference type="EMBL" id="CP136892">
    <property type="protein sequence ID" value="WOL00957.1"/>
    <property type="molecule type" value="Genomic_DNA"/>
</dbReference>
<evidence type="ECO:0000256" key="3">
    <source>
        <dbReference type="ARBA" id="ARBA00022723"/>
    </source>
</evidence>
<dbReference type="GO" id="GO:0020037">
    <property type="term" value="F:heme binding"/>
    <property type="evidence" value="ECO:0007669"/>
    <property type="project" value="InterPro"/>
</dbReference>
<evidence type="ECO:0000313" key="7">
    <source>
        <dbReference type="EMBL" id="WOL00957.1"/>
    </source>
</evidence>
<gene>
    <name evidence="7" type="ORF">Cni_G09670</name>
</gene>
<dbReference type="InterPro" id="IPR051103">
    <property type="entry name" value="Plant_metabolite_P450s"/>
</dbReference>
<keyword evidence="3" id="KW-0479">Metal-binding</keyword>
<evidence type="ECO:0000256" key="5">
    <source>
        <dbReference type="ARBA" id="ARBA00023136"/>
    </source>
</evidence>
<organism evidence="7 8">
    <name type="scientific">Canna indica</name>
    <name type="common">Indian-shot</name>
    <dbReference type="NCBI Taxonomy" id="4628"/>
    <lineage>
        <taxon>Eukaryota</taxon>
        <taxon>Viridiplantae</taxon>
        <taxon>Streptophyta</taxon>
        <taxon>Embryophyta</taxon>
        <taxon>Tracheophyta</taxon>
        <taxon>Spermatophyta</taxon>
        <taxon>Magnoliopsida</taxon>
        <taxon>Liliopsida</taxon>
        <taxon>Zingiberales</taxon>
        <taxon>Cannaceae</taxon>
        <taxon>Canna</taxon>
    </lineage>
</organism>
<dbReference type="GO" id="GO:0016709">
    <property type="term" value="F:oxidoreductase activity, acting on paired donors, with incorporation or reduction of molecular oxygen, NAD(P)H as one donor, and incorporation of one atom of oxygen"/>
    <property type="evidence" value="ECO:0007669"/>
    <property type="project" value="TreeGrafter"/>
</dbReference>